<dbReference type="RefSeq" id="WP_132252393.1">
    <property type="nucleotide sequence ID" value="NZ_SMAL01000005.1"/>
</dbReference>
<comment type="cofactor">
    <cofactor evidence="15">
        <name>Mg(2+)</name>
        <dbReference type="ChEBI" id="CHEBI:18420"/>
    </cofactor>
    <text evidence="15">Binds 2 Mg(2+) ions per subunit.</text>
</comment>
<feature type="binding site" evidence="15">
    <location>
        <position position="190"/>
    </location>
    <ligand>
        <name>Mg(2+)</name>
        <dbReference type="ChEBI" id="CHEBI:18420"/>
        <label>1</label>
    </ligand>
</feature>
<dbReference type="Proteomes" id="UP000294902">
    <property type="component" value="Unassembled WGS sequence"/>
</dbReference>
<dbReference type="OrthoDB" id="9807095at2"/>
<feature type="binding site" evidence="13">
    <location>
        <position position="300"/>
    </location>
    <ligand>
        <name>L-glutamate</name>
        <dbReference type="ChEBI" id="CHEBI:29985"/>
    </ligand>
</feature>
<evidence type="ECO:0000256" key="7">
    <source>
        <dbReference type="ARBA" id="ARBA00022723"/>
    </source>
</evidence>
<dbReference type="SMART" id="SM01230">
    <property type="entry name" value="Gln-synt_C"/>
    <property type="match status" value="1"/>
</dbReference>
<comment type="catalytic activity">
    <reaction evidence="12">
        <text>L-glutamate + NH4(+) + ATP = L-glutamine + ADP + phosphate + H(+)</text>
        <dbReference type="Rhea" id="RHEA:16169"/>
        <dbReference type="ChEBI" id="CHEBI:15378"/>
        <dbReference type="ChEBI" id="CHEBI:28938"/>
        <dbReference type="ChEBI" id="CHEBI:29985"/>
        <dbReference type="ChEBI" id="CHEBI:30616"/>
        <dbReference type="ChEBI" id="CHEBI:43474"/>
        <dbReference type="ChEBI" id="CHEBI:58359"/>
        <dbReference type="ChEBI" id="CHEBI:456216"/>
        <dbReference type="EC" id="6.3.1.2"/>
    </reaction>
</comment>
<dbReference type="PROSITE" id="PS51986">
    <property type="entry name" value="GS_BETA_GRASP"/>
    <property type="match status" value="1"/>
</dbReference>
<evidence type="ECO:0000313" key="20">
    <source>
        <dbReference type="EMBL" id="TCT14711.1"/>
    </source>
</evidence>
<dbReference type="PROSITE" id="PS51987">
    <property type="entry name" value="GS_CATALYTIC"/>
    <property type="match status" value="1"/>
</dbReference>
<gene>
    <name evidence="20" type="ORF">EDC18_105193</name>
</gene>
<feature type="domain" description="GS catalytic" evidence="19">
    <location>
        <begin position="110"/>
        <end position="444"/>
    </location>
</feature>
<comment type="subcellular location">
    <subcellularLocation>
        <location evidence="1">Cytoplasm</location>
    </subcellularLocation>
</comment>
<feature type="binding site" evidence="15">
    <location>
        <position position="133"/>
    </location>
    <ligand>
        <name>Mg(2+)</name>
        <dbReference type="ChEBI" id="CHEBI:18420"/>
        <label>1</label>
    </ligand>
</feature>
<evidence type="ECO:0000256" key="10">
    <source>
        <dbReference type="ARBA" id="ARBA00030136"/>
    </source>
</evidence>
<evidence type="ECO:0000259" key="19">
    <source>
        <dbReference type="PROSITE" id="PS51987"/>
    </source>
</evidence>
<dbReference type="Gene3D" id="3.10.20.70">
    <property type="entry name" value="Glutamine synthetase, N-terminal domain"/>
    <property type="match status" value="1"/>
</dbReference>
<evidence type="ECO:0000256" key="1">
    <source>
        <dbReference type="ARBA" id="ARBA00004496"/>
    </source>
</evidence>
<feature type="binding site" evidence="15">
    <location>
        <position position="246"/>
    </location>
    <ligand>
        <name>Mg(2+)</name>
        <dbReference type="ChEBI" id="CHEBI:18420"/>
        <label>1</label>
    </ligand>
</feature>
<dbReference type="InterPro" id="IPR004809">
    <property type="entry name" value="Gln_synth_I"/>
</dbReference>
<feature type="binding site" evidence="13">
    <location>
        <position position="306"/>
    </location>
    <ligand>
        <name>L-glutamate</name>
        <dbReference type="ChEBI" id="CHEBI:29985"/>
    </ligand>
</feature>
<keyword evidence="21" id="KW-1185">Reference proteome</keyword>
<evidence type="ECO:0000259" key="18">
    <source>
        <dbReference type="PROSITE" id="PS51986"/>
    </source>
</evidence>
<evidence type="ECO:0000256" key="11">
    <source>
        <dbReference type="ARBA" id="ARBA00030668"/>
    </source>
</evidence>
<proteinExistence type="inferred from homology"/>
<dbReference type="GO" id="GO:0005524">
    <property type="term" value="F:ATP binding"/>
    <property type="evidence" value="ECO:0007669"/>
    <property type="project" value="UniProtKB-KW"/>
</dbReference>
<comment type="similarity">
    <text evidence="2 16 17">Belongs to the glutamine synthetase family.</text>
</comment>
<evidence type="ECO:0000256" key="2">
    <source>
        <dbReference type="ARBA" id="ARBA00009897"/>
    </source>
</evidence>
<dbReference type="FunFam" id="3.10.20.70:FF:000005">
    <property type="entry name" value="Glutamine synthetase"/>
    <property type="match status" value="1"/>
</dbReference>
<organism evidence="20 21">
    <name type="scientific">Natranaerovirga pectinivora</name>
    <dbReference type="NCBI Taxonomy" id="682400"/>
    <lineage>
        <taxon>Bacteria</taxon>
        <taxon>Bacillati</taxon>
        <taxon>Bacillota</taxon>
        <taxon>Clostridia</taxon>
        <taxon>Lachnospirales</taxon>
        <taxon>Natranaerovirgaceae</taxon>
        <taxon>Natranaerovirga</taxon>
    </lineage>
</organism>
<evidence type="ECO:0000256" key="14">
    <source>
        <dbReference type="PIRSR" id="PIRSR604809-2"/>
    </source>
</evidence>
<feature type="binding site" evidence="13">
    <location>
        <position position="337"/>
    </location>
    <ligand>
        <name>L-glutamate</name>
        <dbReference type="ChEBI" id="CHEBI:29985"/>
    </ligand>
</feature>
<dbReference type="GO" id="GO:0004356">
    <property type="term" value="F:glutamine synthetase activity"/>
    <property type="evidence" value="ECO:0007669"/>
    <property type="project" value="UniProtKB-EC"/>
</dbReference>
<evidence type="ECO:0000256" key="9">
    <source>
        <dbReference type="ARBA" id="ARBA00022840"/>
    </source>
</evidence>
<dbReference type="GO" id="GO:0006542">
    <property type="term" value="P:glutamine biosynthetic process"/>
    <property type="evidence" value="ECO:0007669"/>
    <property type="project" value="InterPro"/>
</dbReference>
<keyword evidence="7 15" id="KW-0479">Metal-binding</keyword>
<dbReference type="GO" id="GO:0005737">
    <property type="term" value="C:cytoplasm"/>
    <property type="evidence" value="ECO:0007669"/>
    <property type="project" value="UniProtKB-SubCell"/>
</dbReference>
<dbReference type="InterPro" id="IPR008147">
    <property type="entry name" value="Gln_synt_N"/>
</dbReference>
<dbReference type="Pfam" id="PF03951">
    <property type="entry name" value="Gln-synt_N"/>
    <property type="match status" value="1"/>
</dbReference>
<dbReference type="EC" id="6.3.1.2" evidence="3"/>
<dbReference type="PANTHER" id="PTHR43785">
    <property type="entry name" value="GAMMA-GLUTAMYLPUTRESCINE SYNTHETASE"/>
    <property type="match status" value="1"/>
</dbReference>
<feature type="domain" description="GS beta-grasp" evidence="18">
    <location>
        <begin position="18"/>
        <end position="103"/>
    </location>
</feature>
<dbReference type="AlphaFoldDB" id="A0A4R3MKE8"/>
<dbReference type="SUPFAM" id="SSF54368">
    <property type="entry name" value="Glutamine synthetase, N-terminal domain"/>
    <property type="match status" value="1"/>
</dbReference>
<evidence type="ECO:0000256" key="4">
    <source>
        <dbReference type="ARBA" id="ARBA00021364"/>
    </source>
</evidence>
<sequence>MIQKNYSKEDIKRLVEENDVKFIRLQFVDILGTLKNVAVTVDQLEKALNNDIIFDGSSIEGFIRSEEADMYLKPDLNTFEIFPWRPQQGKVARLICDIYKADGTPFGGDPRLVLKNVINEAKEMGYEMHLGTEFEFFLFHTDENGNATTITHDKAGYFDLGPLDLGENVRRDMVLTLDNLGLEVEASHHEVAPGQHEIDLKATNALDAADNIITFKLVLKVVAQRHGLHATFMPKPIFGENGAGMHSSLTLYNSNGENVFSNKEDALGLSKEAYYFIGGLLKHAKGLTAVTNPTINSYKRLVPGHEAPTLIGYSTSNSSQLIRIPAARGNNASIELRSPDPSINPYLAIAGILKAGLDGIKNKIVPPKVMSYEELATKNFSILEEENRLPVNLKDALIALSKDEVIKEALGQCYDTFIKAKSIEWNEYSSIVHEWELNKYISKY</sequence>
<keyword evidence="5" id="KW-0963">Cytoplasm</keyword>
<dbReference type="Gene3D" id="3.30.590.10">
    <property type="entry name" value="Glutamine synthetase/guanido kinase, catalytic domain"/>
    <property type="match status" value="1"/>
</dbReference>
<evidence type="ECO:0000256" key="15">
    <source>
        <dbReference type="PIRSR" id="PIRSR604809-3"/>
    </source>
</evidence>
<feature type="binding site" evidence="14">
    <location>
        <position position="185"/>
    </location>
    <ligand>
        <name>ATP</name>
        <dbReference type="ChEBI" id="CHEBI:30616"/>
    </ligand>
</feature>
<evidence type="ECO:0000256" key="5">
    <source>
        <dbReference type="ARBA" id="ARBA00022490"/>
    </source>
</evidence>
<feature type="binding site" evidence="15">
    <location>
        <position position="197"/>
    </location>
    <ligand>
        <name>Mg(2+)</name>
        <dbReference type="ChEBI" id="CHEBI:18420"/>
        <label>1</label>
    </ligand>
</feature>
<evidence type="ECO:0000256" key="3">
    <source>
        <dbReference type="ARBA" id="ARBA00012937"/>
    </source>
</evidence>
<dbReference type="InterPro" id="IPR036651">
    <property type="entry name" value="Gln_synt_N_sf"/>
</dbReference>
<dbReference type="InterPro" id="IPR008146">
    <property type="entry name" value="Gln_synth_cat_dom"/>
</dbReference>
<dbReference type="SUPFAM" id="SSF55931">
    <property type="entry name" value="Glutamine synthetase/guanido kinase"/>
    <property type="match status" value="1"/>
</dbReference>
<dbReference type="InterPro" id="IPR027302">
    <property type="entry name" value="Gln_synth_N_conserv_site"/>
</dbReference>
<dbReference type="NCBIfam" id="TIGR00653">
    <property type="entry name" value="GlnA"/>
    <property type="match status" value="1"/>
</dbReference>
<keyword evidence="8 14" id="KW-0547">Nucleotide-binding</keyword>
<comment type="caution">
    <text evidence="20">The sequence shown here is derived from an EMBL/GenBank/DDBJ whole genome shotgun (WGS) entry which is preliminary data.</text>
</comment>
<name>A0A4R3MKE8_9FIRM</name>
<feature type="binding site" evidence="15">
    <location>
        <position position="135"/>
    </location>
    <ligand>
        <name>Mg(2+)</name>
        <dbReference type="ChEBI" id="CHEBI:18420"/>
        <label>2</label>
    </ligand>
</feature>
<evidence type="ECO:0000313" key="21">
    <source>
        <dbReference type="Proteomes" id="UP000294902"/>
    </source>
</evidence>
<evidence type="ECO:0000256" key="13">
    <source>
        <dbReference type="PIRSR" id="PIRSR604809-1"/>
    </source>
</evidence>
<feature type="binding site" evidence="13">
    <location>
        <begin position="241"/>
        <end position="242"/>
    </location>
    <ligand>
        <name>L-glutamate</name>
        <dbReference type="ChEBI" id="CHEBI:29985"/>
    </ligand>
</feature>
<reference evidence="20 21" key="1">
    <citation type="submission" date="2019-03" db="EMBL/GenBank/DDBJ databases">
        <title>Genomic Encyclopedia of Type Strains, Phase IV (KMG-IV): sequencing the most valuable type-strain genomes for metagenomic binning, comparative biology and taxonomic classification.</title>
        <authorList>
            <person name="Goeker M."/>
        </authorList>
    </citation>
    <scope>NUCLEOTIDE SEQUENCE [LARGE SCALE GENOMIC DNA]</scope>
    <source>
        <strain evidence="20 21">DSM 24629</strain>
    </source>
</reference>
<evidence type="ECO:0000256" key="6">
    <source>
        <dbReference type="ARBA" id="ARBA00022598"/>
    </source>
</evidence>
<dbReference type="PANTHER" id="PTHR43785:SF12">
    <property type="entry name" value="TYPE-1 GLUTAMINE SYNTHETASE 2"/>
    <property type="match status" value="1"/>
</dbReference>
<dbReference type="InterPro" id="IPR014746">
    <property type="entry name" value="Gln_synth/guanido_kin_cat_dom"/>
</dbReference>
<feature type="binding site" evidence="15">
    <location>
        <position position="335"/>
    </location>
    <ligand>
        <name>Mg(2+)</name>
        <dbReference type="ChEBI" id="CHEBI:18420"/>
        <label>1</label>
    </ligand>
</feature>
<accession>A0A4R3MKE8</accession>
<protein>
    <recommendedName>
        <fullName evidence="4">Glutamine synthetase</fullName>
        <ecNumber evidence="3">6.3.1.2</ecNumber>
    </recommendedName>
    <alternativeName>
        <fullName evidence="11">Glutamate--ammonia ligase</fullName>
    </alternativeName>
    <alternativeName>
        <fullName evidence="10">Glutamine synthetase I alpha</fullName>
    </alternativeName>
</protein>
<dbReference type="EMBL" id="SMAL01000005">
    <property type="protein sequence ID" value="TCT14711.1"/>
    <property type="molecule type" value="Genomic_DNA"/>
</dbReference>
<keyword evidence="15" id="KW-0460">Magnesium</keyword>
<dbReference type="GO" id="GO:0046872">
    <property type="term" value="F:metal ion binding"/>
    <property type="evidence" value="ECO:0007669"/>
    <property type="project" value="UniProtKB-KW"/>
</dbReference>
<dbReference type="PROSITE" id="PS00180">
    <property type="entry name" value="GLNA_1"/>
    <property type="match status" value="1"/>
</dbReference>
<evidence type="ECO:0000256" key="16">
    <source>
        <dbReference type="PROSITE-ProRule" id="PRU01330"/>
    </source>
</evidence>
<evidence type="ECO:0000256" key="12">
    <source>
        <dbReference type="ARBA" id="ARBA00049436"/>
    </source>
</evidence>
<evidence type="ECO:0000256" key="8">
    <source>
        <dbReference type="ARBA" id="ARBA00022741"/>
    </source>
</evidence>
<evidence type="ECO:0000256" key="17">
    <source>
        <dbReference type="RuleBase" id="RU000384"/>
    </source>
</evidence>
<keyword evidence="9 14" id="KW-0067">ATP-binding</keyword>
<keyword evidence="6" id="KW-0436">Ligase</keyword>
<dbReference type="Pfam" id="PF00120">
    <property type="entry name" value="Gln-synt_C"/>
    <property type="match status" value="1"/>
</dbReference>